<evidence type="ECO:0000313" key="2">
    <source>
        <dbReference type="EMBL" id="MEF2155342.1"/>
    </source>
</evidence>
<dbReference type="PANTHER" id="PTHR21248">
    <property type="entry name" value="CARDIOLIPIN SYNTHASE"/>
    <property type="match status" value="1"/>
</dbReference>
<dbReference type="InterPro" id="IPR001736">
    <property type="entry name" value="PLipase_D/transphosphatidylase"/>
</dbReference>
<name>A0ABU7UY00_9GAMM</name>
<dbReference type="EMBL" id="JAZHBO010000001">
    <property type="protein sequence ID" value="MEF2155342.1"/>
    <property type="molecule type" value="Genomic_DNA"/>
</dbReference>
<protein>
    <submittedName>
        <fullName evidence="2">Phospholipase D family protein</fullName>
    </submittedName>
</protein>
<dbReference type="Pfam" id="PF13091">
    <property type="entry name" value="PLDc_2"/>
    <property type="match status" value="2"/>
</dbReference>
<comment type="caution">
    <text evidence="2">The sequence shown here is derived from an EMBL/GenBank/DDBJ whole genome shotgun (WGS) entry which is preliminary data.</text>
</comment>
<feature type="domain" description="PLD phosphodiesterase" evidence="1">
    <location>
        <begin position="495"/>
        <end position="522"/>
    </location>
</feature>
<dbReference type="PANTHER" id="PTHR21248:SF12">
    <property type="entry name" value="CARDIOLIPIN SYNTHASE C"/>
    <property type="match status" value="1"/>
</dbReference>
<dbReference type="PROSITE" id="PS50035">
    <property type="entry name" value="PLD"/>
    <property type="match status" value="2"/>
</dbReference>
<dbReference type="SMART" id="SM00155">
    <property type="entry name" value="PLDc"/>
    <property type="match status" value="2"/>
</dbReference>
<dbReference type="InterPro" id="IPR025202">
    <property type="entry name" value="PLD-like_dom"/>
</dbReference>
<gene>
    <name evidence="2" type="ORF">V3390_03730</name>
</gene>
<evidence type="ECO:0000259" key="1">
    <source>
        <dbReference type="PROSITE" id="PS50035"/>
    </source>
</evidence>
<dbReference type="Proteomes" id="UP001356170">
    <property type="component" value="Unassembled WGS sequence"/>
</dbReference>
<organism evidence="2 3">
    <name type="scientific">Aquilutibacter rugosus</name>
    <dbReference type="NCBI Taxonomy" id="3115820"/>
    <lineage>
        <taxon>Bacteria</taxon>
        <taxon>Pseudomonadati</taxon>
        <taxon>Pseudomonadota</taxon>
        <taxon>Gammaproteobacteria</taxon>
        <taxon>Lysobacterales</taxon>
        <taxon>Lysobacteraceae</taxon>
        <taxon>Aquilutibacter</taxon>
    </lineage>
</organism>
<dbReference type="RefSeq" id="WP_331703405.1">
    <property type="nucleotide sequence ID" value="NZ_JAZHBO010000001.1"/>
</dbReference>
<feature type="domain" description="PLD phosphodiesterase" evidence="1">
    <location>
        <begin position="200"/>
        <end position="227"/>
    </location>
</feature>
<reference evidence="2 3" key="1">
    <citation type="submission" date="2024-01" db="EMBL/GenBank/DDBJ databases">
        <title>Novel species of the genus Luteimonas isolated from rivers.</title>
        <authorList>
            <person name="Lu H."/>
        </authorList>
    </citation>
    <scope>NUCLEOTIDE SEQUENCE [LARGE SCALE GENOMIC DNA]</scope>
    <source>
        <strain evidence="2 3">FXH3W</strain>
    </source>
</reference>
<dbReference type="CDD" id="cd09111">
    <property type="entry name" value="PLDc_ymdC_like_1"/>
    <property type="match status" value="1"/>
</dbReference>
<dbReference type="SUPFAM" id="SSF56024">
    <property type="entry name" value="Phospholipase D/nuclease"/>
    <property type="match status" value="2"/>
</dbReference>
<dbReference type="CDD" id="cd09113">
    <property type="entry name" value="PLDc_ymdC_like_2"/>
    <property type="match status" value="1"/>
</dbReference>
<proteinExistence type="predicted"/>
<keyword evidence="3" id="KW-1185">Reference proteome</keyword>
<dbReference type="Gene3D" id="3.30.870.10">
    <property type="entry name" value="Endonuclease Chain A"/>
    <property type="match status" value="2"/>
</dbReference>
<accession>A0ABU7UY00</accession>
<sequence length="649" mass="71881">MPATNLIKRSATLLAAAVLLTGCAGLSIREKQQVEVLTTQARDTALTCDANDPRRCAIPSPLHELAGEAFAQSGADSKNNPASDSARHYALILDSGNDALVSRLNLIRSATTSIDLQTYIYDEDDAGRLILDELIKAAQRGVKVRILMDQLSALKKVDTLAAVAGLHSNLQVRIFNPVLNRARMSYPLYAAAAACCWRKLNHRMHNKLLLVDGAVGITGGRNYQDDYYDWDSSYNFRDRDVLITGPVTRSMRADFERYWFNPLSVQPQMLKDVGRHILKQGVPPLEPHPYESSERVQQVVRAAENTQYVQDTLAGRALAVAGVQYVADSPYKADVESTKPADDPSVTSASYALRDVLRSAQTDVLLQTPYLVMSKAAQAEFLALQGREQPPAIRVSTNSLAATDAFIAYGLSYKYKRRYMRRLGFEIYEYKPFPEQVPGVARAPESTEEQAQDVGLLVATTPRNRGLSPIMKDSAARRFWIPGSNRPVRLLHPGARYGMHAKSMVVDRKTAVIGTHNFDPRGQTYNTEAVLIIRDNAFAEALATSIERDMAPANSWVIAPRKVAVLGGVNYTLGKLSNELPLFDFWPVSYATSFEFEPSEQCPTPLRIRDPKFRDCYRSVGDFPEARVGIKTLLVRFFAAFGSGLAPIM</sequence>
<evidence type="ECO:0000313" key="3">
    <source>
        <dbReference type="Proteomes" id="UP001356170"/>
    </source>
</evidence>